<reference evidence="9 10" key="1">
    <citation type="journal article" date="2021" name="Elife">
        <title>Chloroplast acquisition without the gene transfer in kleptoplastic sea slugs, Plakobranchus ocellatus.</title>
        <authorList>
            <person name="Maeda T."/>
            <person name="Takahashi S."/>
            <person name="Yoshida T."/>
            <person name="Shimamura S."/>
            <person name="Takaki Y."/>
            <person name="Nagai Y."/>
            <person name="Toyoda A."/>
            <person name="Suzuki Y."/>
            <person name="Arimoto A."/>
            <person name="Ishii H."/>
            <person name="Satoh N."/>
            <person name="Nishiyama T."/>
            <person name="Hasebe M."/>
            <person name="Maruyama T."/>
            <person name="Minagawa J."/>
            <person name="Obokata J."/>
            <person name="Shigenobu S."/>
        </authorList>
    </citation>
    <scope>NUCLEOTIDE SEQUENCE [LARGE SCALE GENOMIC DNA]</scope>
</reference>
<feature type="compositionally biased region" description="Basic and acidic residues" evidence="7">
    <location>
        <begin position="1013"/>
        <end position="1025"/>
    </location>
</feature>
<feature type="compositionally biased region" description="Basic and acidic residues" evidence="7">
    <location>
        <begin position="423"/>
        <end position="451"/>
    </location>
</feature>
<dbReference type="PANTHER" id="PTHR24377">
    <property type="entry name" value="IP01015P-RELATED"/>
    <property type="match status" value="1"/>
</dbReference>
<feature type="domain" description="C2H2-type" evidence="8">
    <location>
        <begin position="19"/>
        <end position="50"/>
    </location>
</feature>
<sequence length="1245" mass="140181">MAGVEVGPNDIVIHLVNPYRCGDCGAEFFLRTAFLEHVAGHIAMLKAEKPCHQIVCVTSLIEHAPKGITVTRDILQINEQQLFELQDPSLDYTQLSPLKALEQAGILKLPPPKPPQSSLPILVTADTMGDVGRRQVSLLNHQRAGTARQRASSSQRYRELTKELIGDGQLVTFTEGADGDIQFVSSDFSDPKVFDSIVQQAMLGAGQPVKVENGAITILPSTVATVANPQEPLVACGEQLPVEPKEEEQEKFISGAKKRATLRGSSSLQCPVCNLHFSTDSLLELHQSEVHSGSKLFPRPSCFKSFTDLTALKKHRLVHQRQLKCPICQKTYQRRAQLMFHMRHHNKQRFIQFGSSFHEVRVISSQNQQGQMVQEHYLLMLLSKEEQHRVELEGSMVLRNENNAQVSGAMTSDGIHAVSGGDEQQKPSAEKTNAGHETSEQEQVKEKEGQESKNNNDTSKEKSSLSALPQNNDSSETQDLASYVAAELGSSVSSHQSVEDTKKILYKCGHCKRIIFTRSALSRHLVKHTNSKPFQCNKCLKSFSDRADLVLHYKTHVKPFQCPTCHSSFSKSVYLSNHLDKGCPSYPSDDRIVVLEDTRCLCKICQKVLKSKTNAVRHLRIHDFQNRSKLREKSSENNKPEDHTNLSQNVEDHYQPLENSVGFQCLLCGEELRFKSFMITHVRRHLNQRLFKCSHCPKSFFARHILRKHEQNHTRPYKCPVCGKGFIRRYMMTKHFSKRHDLPEGVEDPMKDITELPDQKLIQCNICGKTMKQSHKSVMMYHIRLHKDVRPFKCNKCPKSFISDNALKKHSLTHSKPYVCQVCNAGFSRRYLLTDHFKKTCIFKLQTLKDTDAGSDLLQNNSFMSKSTQSEDLDEIRSEWQAHNTGVLKDAQQLQTNVDEYFCEPCSKKFTVYETYLRHIRTFSKPTACKYCKQLFGDKHSAVAHQRSCLGIAISEKASAYSMEQSSVASGGWQDRVKLMEEVNKTIETISAAGDKGGPETTPSSLPQSTHEAVAESKASKHGDALSRTVETLKSKRGKYPCPQCDRIFSTARGLKIHASVHVRLFKCEMCGIEFKTISMLRSHIKRHGKCMEVAEPNSEAETETNERIGYHTQNSELISKEKEGDIETTMEVGLNSEPEQAIQDQKEPVRSEGNPLTNAPNSTEVLNKPVVSSSTGTISFSRLSEPHQDCVSLKIPSRDESNDLLLMQQGTRGRPYRCQLCRKRFTEQGARDTHISSAHKATGV</sequence>
<feature type="domain" description="C2H2-type" evidence="8">
    <location>
        <begin position="506"/>
        <end position="533"/>
    </location>
</feature>
<accession>A0AAV4DI04</accession>
<dbReference type="InterPro" id="IPR050826">
    <property type="entry name" value="Krueppel_C2H2_ZnFinger"/>
</dbReference>
<keyword evidence="1" id="KW-0479">Metal-binding</keyword>
<dbReference type="PROSITE" id="PS50157">
    <property type="entry name" value="ZINC_FINGER_C2H2_2"/>
    <property type="match status" value="13"/>
</dbReference>
<gene>
    <name evidence="9" type="ORF">PoB_007036300</name>
</gene>
<feature type="domain" description="C2H2-type" evidence="8">
    <location>
        <begin position="691"/>
        <end position="718"/>
    </location>
</feature>
<keyword evidence="10" id="KW-1185">Reference proteome</keyword>
<proteinExistence type="predicted"/>
<dbReference type="InterPro" id="IPR013087">
    <property type="entry name" value="Znf_C2H2_type"/>
</dbReference>
<keyword evidence="2" id="KW-0677">Repeat</keyword>
<dbReference type="SUPFAM" id="SSF57667">
    <property type="entry name" value="beta-beta-alpha zinc fingers"/>
    <property type="match status" value="8"/>
</dbReference>
<protein>
    <submittedName>
        <fullName evidence="9">Zinc finger protein 420</fullName>
    </submittedName>
</protein>
<dbReference type="Pfam" id="PF00096">
    <property type="entry name" value="zf-C2H2"/>
    <property type="match status" value="5"/>
</dbReference>
<evidence type="ECO:0000256" key="1">
    <source>
        <dbReference type="ARBA" id="ARBA00022723"/>
    </source>
</evidence>
<feature type="compositionally biased region" description="Polar residues" evidence="7">
    <location>
        <begin position="1155"/>
        <end position="1171"/>
    </location>
</feature>
<feature type="domain" description="C2H2-type" evidence="8">
    <location>
        <begin position="534"/>
        <end position="556"/>
    </location>
</feature>
<feature type="domain" description="C2H2-type" evidence="8">
    <location>
        <begin position="1040"/>
        <end position="1062"/>
    </location>
</feature>
<dbReference type="Pfam" id="PF12874">
    <property type="entry name" value="zf-met"/>
    <property type="match status" value="1"/>
</dbReference>
<evidence type="ECO:0000256" key="5">
    <source>
        <dbReference type="ARBA" id="ARBA00023242"/>
    </source>
</evidence>
<dbReference type="Proteomes" id="UP000735302">
    <property type="component" value="Unassembled WGS sequence"/>
</dbReference>
<dbReference type="AlphaFoldDB" id="A0AAV4DI04"/>
<feature type="region of interest" description="Disordered" evidence="7">
    <location>
        <begin position="990"/>
        <end position="1027"/>
    </location>
</feature>
<comment type="caution">
    <text evidence="9">The sequence shown here is derived from an EMBL/GenBank/DDBJ whole genome shotgun (WGS) entry which is preliminary data.</text>
</comment>
<dbReference type="InterPro" id="IPR036236">
    <property type="entry name" value="Znf_C2H2_sf"/>
</dbReference>
<dbReference type="EMBL" id="BLXT01007928">
    <property type="protein sequence ID" value="GFO43858.1"/>
    <property type="molecule type" value="Genomic_DNA"/>
</dbReference>
<keyword evidence="3 6" id="KW-0863">Zinc-finger</keyword>
<feature type="domain" description="C2H2-type" evidence="8">
    <location>
        <begin position="1066"/>
        <end position="1088"/>
    </location>
</feature>
<evidence type="ECO:0000313" key="10">
    <source>
        <dbReference type="Proteomes" id="UP000735302"/>
    </source>
</evidence>
<evidence type="ECO:0000313" key="9">
    <source>
        <dbReference type="EMBL" id="GFO43858.1"/>
    </source>
</evidence>
<feature type="domain" description="C2H2-type" evidence="8">
    <location>
        <begin position="901"/>
        <end position="928"/>
    </location>
</feature>
<feature type="compositionally biased region" description="Polar residues" evidence="7">
    <location>
        <begin position="1001"/>
        <end position="1011"/>
    </location>
</feature>
<dbReference type="SMART" id="SM00355">
    <property type="entry name" value="ZnF_C2H2"/>
    <property type="match status" value="18"/>
</dbReference>
<feature type="domain" description="C2H2-type" evidence="8">
    <location>
        <begin position="323"/>
        <end position="350"/>
    </location>
</feature>
<feature type="region of interest" description="Disordered" evidence="7">
    <location>
        <begin position="1139"/>
        <end position="1171"/>
    </location>
</feature>
<evidence type="ECO:0000259" key="8">
    <source>
        <dbReference type="PROSITE" id="PS50157"/>
    </source>
</evidence>
<feature type="region of interest" description="Disordered" evidence="7">
    <location>
        <begin position="627"/>
        <end position="646"/>
    </location>
</feature>
<keyword evidence="5" id="KW-0539">Nucleus</keyword>
<dbReference type="FunFam" id="3.30.160.60:FF:000446">
    <property type="entry name" value="Zinc finger protein"/>
    <property type="match status" value="1"/>
</dbReference>
<feature type="compositionally biased region" description="Polar residues" evidence="7">
    <location>
        <begin position="464"/>
        <end position="477"/>
    </location>
</feature>
<keyword evidence="4" id="KW-0862">Zinc</keyword>
<evidence type="ECO:0000256" key="6">
    <source>
        <dbReference type="PROSITE-ProRule" id="PRU00042"/>
    </source>
</evidence>
<dbReference type="Gene3D" id="3.30.160.60">
    <property type="entry name" value="Classic Zinc Finger"/>
    <property type="match status" value="8"/>
</dbReference>
<evidence type="ECO:0000256" key="3">
    <source>
        <dbReference type="ARBA" id="ARBA00022771"/>
    </source>
</evidence>
<feature type="domain" description="C2H2-type" evidence="8">
    <location>
        <begin position="792"/>
        <end position="819"/>
    </location>
</feature>
<evidence type="ECO:0000256" key="4">
    <source>
        <dbReference type="ARBA" id="ARBA00022833"/>
    </source>
</evidence>
<feature type="domain" description="C2H2-type" evidence="8">
    <location>
        <begin position="1217"/>
        <end position="1240"/>
    </location>
</feature>
<evidence type="ECO:0000256" key="2">
    <source>
        <dbReference type="ARBA" id="ARBA00022737"/>
    </source>
</evidence>
<evidence type="ECO:0000256" key="7">
    <source>
        <dbReference type="SAM" id="MobiDB-lite"/>
    </source>
</evidence>
<dbReference type="GO" id="GO:0008270">
    <property type="term" value="F:zinc ion binding"/>
    <property type="evidence" value="ECO:0007669"/>
    <property type="project" value="UniProtKB-KW"/>
</dbReference>
<feature type="region of interest" description="Disordered" evidence="7">
    <location>
        <begin position="412"/>
        <end position="477"/>
    </location>
</feature>
<feature type="domain" description="C2H2-type" evidence="8">
    <location>
        <begin position="717"/>
        <end position="740"/>
    </location>
</feature>
<dbReference type="PROSITE" id="PS00028">
    <property type="entry name" value="ZINC_FINGER_C2H2_1"/>
    <property type="match status" value="13"/>
</dbReference>
<feature type="domain" description="C2H2-type" evidence="8">
    <location>
        <begin position="268"/>
        <end position="296"/>
    </location>
</feature>
<name>A0AAV4DI04_9GAST</name>
<feature type="domain" description="C2H2-type" evidence="8">
    <location>
        <begin position="663"/>
        <end position="690"/>
    </location>
</feature>
<organism evidence="9 10">
    <name type="scientific">Plakobranchus ocellatus</name>
    <dbReference type="NCBI Taxonomy" id="259542"/>
    <lineage>
        <taxon>Eukaryota</taxon>
        <taxon>Metazoa</taxon>
        <taxon>Spiralia</taxon>
        <taxon>Lophotrochozoa</taxon>
        <taxon>Mollusca</taxon>
        <taxon>Gastropoda</taxon>
        <taxon>Heterobranchia</taxon>
        <taxon>Euthyneura</taxon>
        <taxon>Panpulmonata</taxon>
        <taxon>Sacoglossa</taxon>
        <taxon>Placobranchoidea</taxon>
        <taxon>Plakobranchidae</taxon>
        <taxon>Plakobranchus</taxon>
    </lineage>
</organism>